<dbReference type="AlphaFoldDB" id="Q97G02"/>
<dbReference type="Gene3D" id="3.90.1200.10">
    <property type="match status" value="1"/>
</dbReference>
<dbReference type="STRING" id="272562.CA_C2572"/>
<protein>
    <submittedName>
        <fullName evidence="2">Possible aminoglycoside phosphotransferase (Protein kinase related), diverged</fullName>
    </submittedName>
</protein>
<dbReference type="HOGENOM" id="CLU_083624_1_0_9"/>
<dbReference type="KEGG" id="cac:CA_C2572"/>
<evidence type="ECO:0000259" key="1">
    <source>
        <dbReference type="Pfam" id="PF01636"/>
    </source>
</evidence>
<keyword evidence="2" id="KW-0418">Kinase</keyword>
<accession>Q97G02</accession>
<dbReference type="eggNOG" id="COG2334">
    <property type="taxonomic scope" value="Bacteria"/>
</dbReference>
<organism evidence="2 3">
    <name type="scientific">Clostridium acetobutylicum (strain ATCC 824 / DSM 792 / JCM 1419 / IAM 19013 / LMG 5710 / NBRC 13948 / NRRL B-527 / VKM B-1787 / 2291 / W)</name>
    <dbReference type="NCBI Taxonomy" id="272562"/>
    <lineage>
        <taxon>Bacteria</taxon>
        <taxon>Bacillati</taxon>
        <taxon>Bacillota</taxon>
        <taxon>Clostridia</taxon>
        <taxon>Eubacteriales</taxon>
        <taxon>Clostridiaceae</taxon>
        <taxon>Clostridium</taxon>
    </lineage>
</organism>
<dbReference type="Pfam" id="PF01636">
    <property type="entry name" value="APH"/>
    <property type="match status" value="1"/>
</dbReference>
<dbReference type="InterPro" id="IPR051678">
    <property type="entry name" value="AGP_Transferase"/>
</dbReference>
<dbReference type="PATRIC" id="fig|272562.8.peg.2761"/>
<dbReference type="OrthoDB" id="9800774at2"/>
<keyword evidence="2" id="KW-0808">Transferase</keyword>
<dbReference type="InterPro" id="IPR011009">
    <property type="entry name" value="Kinase-like_dom_sf"/>
</dbReference>
<evidence type="ECO:0000313" key="3">
    <source>
        <dbReference type="Proteomes" id="UP000000814"/>
    </source>
</evidence>
<dbReference type="PIR" id="F97216">
    <property type="entry name" value="F97216"/>
</dbReference>
<reference evidence="2 3" key="1">
    <citation type="journal article" date="2001" name="J. Bacteriol.">
        <title>Genome sequence and comparative analysis of the solvent-producing bacterium Clostridium acetobutylicum.</title>
        <authorList>
            <person name="Nolling J."/>
            <person name="Breton G."/>
            <person name="Omelchenko M.V."/>
            <person name="Makarova K.S."/>
            <person name="Zeng Q."/>
            <person name="Gibson R."/>
            <person name="Lee H.M."/>
            <person name="Dubois J."/>
            <person name="Qiu D."/>
            <person name="Hitti J."/>
            <person name="Wolf Y.I."/>
            <person name="Tatusov R.L."/>
            <person name="Sabathe F."/>
            <person name="Doucette-Stamm L."/>
            <person name="Soucaille P."/>
            <person name="Daly M.J."/>
            <person name="Bennett G.N."/>
            <person name="Koonin E.V."/>
            <person name="Smith D.R."/>
        </authorList>
    </citation>
    <scope>NUCLEOTIDE SEQUENCE [LARGE SCALE GENOMIC DNA]</scope>
    <source>
        <strain evidence="3">ATCC 824 / DSM 792 / JCM 1419 / LMG 5710 / VKM B-1787</strain>
    </source>
</reference>
<dbReference type="PANTHER" id="PTHR21310">
    <property type="entry name" value="AMINOGLYCOSIDE PHOSPHOTRANSFERASE-RELATED-RELATED"/>
    <property type="match status" value="1"/>
</dbReference>
<gene>
    <name evidence="2" type="ordered locus">CA_C2572</name>
</gene>
<feature type="domain" description="Aminoglycoside phosphotransferase" evidence="1">
    <location>
        <begin position="25"/>
        <end position="206"/>
    </location>
</feature>
<proteinExistence type="predicted"/>
<dbReference type="InterPro" id="IPR002575">
    <property type="entry name" value="Aminoglycoside_PTrfase"/>
</dbReference>
<dbReference type="Proteomes" id="UP000000814">
    <property type="component" value="Chromosome"/>
</dbReference>
<dbReference type="SUPFAM" id="SSF56112">
    <property type="entry name" value="Protein kinase-like (PK-like)"/>
    <property type="match status" value="1"/>
</dbReference>
<dbReference type="EMBL" id="AE001437">
    <property type="protein sequence ID" value="AAK80521.1"/>
    <property type="molecule type" value="Genomic_DNA"/>
</dbReference>
<dbReference type="GO" id="GO:0016301">
    <property type="term" value="F:kinase activity"/>
    <property type="evidence" value="ECO:0007669"/>
    <property type="project" value="UniProtKB-KW"/>
</dbReference>
<name>Q97G02_CLOAB</name>
<sequence length="284" mass="33257">MTKLHYIRNKDCNMKEGLKLNKGKLIAQGKTSEVFEYGQDKILKLFRKDLPEKNIENEYEVSFNLSKKMKLVPKVYDLVEVDDRKGIIYEKVNGTTMMEVISSKPWKVKKEAQRLAELHEAIQKPVDFELPDYKTTLKENISKTELLEEDIKKRLYDYIDELKDDDLLCHGDFHPDNVLITEEGEVIIDWMTASKGSRIADIARTSVMLKFGASPVKRSAEKKIIKFVRNRFYSGYIKHYMKITGINKEQIEEWELPIAAARLNEWLPKSEKVDLLKFIDMKMK</sequence>
<evidence type="ECO:0000313" key="2">
    <source>
        <dbReference type="EMBL" id="AAK80521.1"/>
    </source>
</evidence>
<keyword evidence="3" id="KW-1185">Reference proteome</keyword>